<name>A0A9D1MY14_9BACT</name>
<evidence type="ECO:0000313" key="2">
    <source>
        <dbReference type="EMBL" id="HIU91156.1"/>
    </source>
</evidence>
<gene>
    <name evidence="2" type="ORF">IAC72_04010</name>
</gene>
<feature type="compositionally biased region" description="Basic and acidic residues" evidence="1">
    <location>
        <begin position="120"/>
        <end position="133"/>
    </location>
</feature>
<sequence length="133" mass="14058">MEYGKFSSLEELLKGYDELEKSFTKKCQQLAELKNSISDGTNATASPSDARQTATAGADTVPQGGEDAVAASDGSARASQAASSCGQQCQQALRQDEVRPPSVMNGGGNVSMAMPSRPRTLKEASEMAKEFFK</sequence>
<comment type="caution">
    <text evidence="2">The sequence shown here is derived from an EMBL/GenBank/DDBJ whole genome shotgun (WGS) entry which is preliminary data.</text>
</comment>
<dbReference type="Proteomes" id="UP000886852">
    <property type="component" value="Unassembled WGS sequence"/>
</dbReference>
<organism evidence="2 3">
    <name type="scientific">Candidatus Fimimonas merdipullorum</name>
    <dbReference type="NCBI Taxonomy" id="2840822"/>
    <lineage>
        <taxon>Bacteria</taxon>
        <taxon>Pseudomonadati</taxon>
        <taxon>Myxococcota</taxon>
        <taxon>Myxococcia</taxon>
        <taxon>Myxococcales</taxon>
        <taxon>Cystobacterineae</taxon>
        <taxon>Myxococcaceae</taxon>
        <taxon>Myxococcaceae incertae sedis</taxon>
        <taxon>Candidatus Fimimonas</taxon>
    </lineage>
</organism>
<feature type="compositionally biased region" description="Low complexity" evidence="1">
    <location>
        <begin position="70"/>
        <end position="92"/>
    </location>
</feature>
<evidence type="ECO:0000256" key="1">
    <source>
        <dbReference type="SAM" id="MobiDB-lite"/>
    </source>
</evidence>
<dbReference type="EMBL" id="DVOC01000067">
    <property type="protein sequence ID" value="HIU91156.1"/>
    <property type="molecule type" value="Genomic_DNA"/>
</dbReference>
<protein>
    <submittedName>
        <fullName evidence="2">Uncharacterized protein</fullName>
    </submittedName>
</protein>
<accession>A0A9D1MY14</accession>
<reference evidence="2" key="1">
    <citation type="submission" date="2020-10" db="EMBL/GenBank/DDBJ databases">
        <authorList>
            <person name="Gilroy R."/>
        </authorList>
    </citation>
    <scope>NUCLEOTIDE SEQUENCE</scope>
    <source>
        <strain evidence="2">ChiHjej12B11-7776</strain>
    </source>
</reference>
<reference evidence="2" key="2">
    <citation type="journal article" date="2021" name="PeerJ">
        <title>Extensive microbial diversity within the chicken gut microbiome revealed by metagenomics and culture.</title>
        <authorList>
            <person name="Gilroy R."/>
            <person name="Ravi A."/>
            <person name="Getino M."/>
            <person name="Pursley I."/>
            <person name="Horton D.L."/>
            <person name="Alikhan N.F."/>
            <person name="Baker D."/>
            <person name="Gharbi K."/>
            <person name="Hall N."/>
            <person name="Watson M."/>
            <person name="Adriaenssens E.M."/>
            <person name="Foster-Nyarko E."/>
            <person name="Jarju S."/>
            <person name="Secka A."/>
            <person name="Antonio M."/>
            <person name="Oren A."/>
            <person name="Chaudhuri R.R."/>
            <person name="La Ragione R."/>
            <person name="Hildebrand F."/>
            <person name="Pallen M.J."/>
        </authorList>
    </citation>
    <scope>NUCLEOTIDE SEQUENCE</scope>
    <source>
        <strain evidence="2">ChiHjej12B11-7776</strain>
    </source>
</reference>
<dbReference type="AlphaFoldDB" id="A0A9D1MY14"/>
<feature type="region of interest" description="Disordered" evidence="1">
    <location>
        <begin position="36"/>
        <end position="133"/>
    </location>
</feature>
<proteinExistence type="predicted"/>
<feature type="compositionally biased region" description="Polar residues" evidence="1">
    <location>
        <begin position="36"/>
        <end position="55"/>
    </location>
</feature>
<evidence type="ECO:0000313" key="3">
    <source>
        <dbReference type="Proteomes" id="UP000886852"/>
    </source>
</evidence>